<dbReference type="SUPFAM" id="SSF111126">
    <property type="entry name" value="Ligand-binding domain in the NO signalling and Golgi transport"/>
    <property type="match status" value="1"/>
</dbReference>
<dbReference type="PANTHER" id="PTHR35090:SF1">
    <property type="entry name" value="SLR0144 PROTEIN"/>
    <property type="match status" value="1"/>
</dbReference>
<name>X7EJ66_9RHOB</name>
<dbReference type="InterPro" id="IPR004096">
    <property type="entry name" value="V4R"/>
</dbReference>
<dbReference type="GO" id="GO:0030494">
    <property type="term" value="P:bacteriochlorophyll biosynthetic process"/>
    <property type="evidence" value="ECO:0007669"/>
    <property type="project" value="InterPro"/>
</dbReference>
<protein>
    <recommendedName>
        <fullName evidence="1">4-vinyl reductase 4VR domain-containing protein</fullName>
    </recommendedName>
</protein>
<dbReference type="eggNOG" id="COG1719">
    <property type="taxonomic scope" value="Bacteria"/>
</dbReference>
<dbReference type="PANTHER" id="PTHR35090">
    <property type="entry name" value="DNA-DIRECTED RNA POLYMERASE SUBUNIT I"/>
    <property type="match status" value="1"/>
</dbReference>
<feature type="domain" description="4-vinyl reductase 4VR" evidence="1">
    <location>
        <begin position="142"/>
        <end position="201"/>
    </location>
</feature>
<dbReference type="Proteomes" id="UP000022447">
    <property type="component" value="Unassembled WGS sequence"/>
</dbReference>
<evidence type="ECO:0000259" key="1">
    <source>
        <dbReference type="SMART" id="SM00989"/>
    </source>
</evidence>
<evidence type="ECO:0000313" key="2">
    <source>
        <dbReference type="EMBL" id="ETX15942.1"/>
    </source>
</evidence>
<dbReference type="InterPro" id="IPR024096">
    <property type="entry name" value="NO_sig/Golgi_transp_ligand-bd"/>
</dbReference>
<dbReference type="InterPro" id="IPR010249">
    <property type="entry name" value="BchJ"/>
</dbReference>
<dbReference type="AlphaFoldDB" id="X7EJ66"/>
<evidence type="ECO:0000313" key="3">
    <source>
        <dbReference type="Proteomes" id="UP000022447"/>
    </source>
</evidence>
<dbReference type="Gene3D" id="3.30.1380.20">
    <property type="entry name" value="Trafficking protein particle complex subunit 3"/>
    <property type="match status" value="1"/>
</dbReference>
<comment type="caution">
    <text evidence="2">The sequence shown here is derived from an EMBL/GenBank/DDBJ whole genome shotgun (WGS) entry which is preliminary data.</text>
</comment>
<dbReference type="Pfam" id="PF02830">
    <property type="entry name" value="V4R"/>
    <property type="match status" value="1"/>
</dbReference>
<dbReference type="STRING" id="1449350.OCH239_11745"/>
<dbReference type="EMBL" id="JALZ01000003">
    <property type="protein sequence ID" value="ETX15942.1"/>
    <property type="molecule type" value="Genomic_DNA"/>
</dbReference>
<keyword evidence="3" id="KW-1185">Reference proteome</keyword>
<dbReference type="RefSeq" id="WP_051489258.1">
    <property type="nucleotide sequence ID" value="NZ_JALZ01000003.1"/>
</dbReference>
<organism evidence="2 3">
    <name type="scientific">Roseivivax halodurans JCM 10272</name>
    <dbReference type="NCBI Taxonomy" id="1449350"/>
    <lineage>
        <taxon>Bacteria</taxon>
        <taxon>Pseudomonadati</taxon>
        <taxon>Pseudomonadota</taxon>
        <taxon>Alphaproteobacteria</taxon>
        <taxon>Rhodobacterales</taxon>
        <taxon>Roseobacteraceae</taxon>
        <taxon>Roseivivax</taxon>
    </lineage>
</organism>
<reference evidence="2 3" key="1">
    <citation type="submission" date="2014-01" db="EMBL/GenBank/DDBJ databases">
        <title>Roseivivax halodurans JCM 10272 Genome Sequencing.</title>
        <authorList>
            <person name="Lai Q."/>
            <person name="Li G."/>
            <person name="Shao Z."/>
        </authorList>
    </citation>
    <scope>NUCLEOTIDE SEQUENCE [LARGE SCALE GENOMIC DNA]</scope>
    <source>
        <strain evidence="2 3">JCM 10272</strain>
    </source>
</reference>
<dbReference type="OrthoDB" id="2080515at2"/>
<dbReference type="GO" id="GO:0015979">
    <property type="term" value="P:photosynthesis"/>
    <property type="evidence" value="ECO:0007669"/>
    <property type="project" value="InterPro"/>
</dbReference>
<dbReference type="NCBIfam" id="TIGR02019">
    <property type="entry name" value="BchJ"/>
    <property type="match status" value="1"/>
</dbReference>
<sequence>MTSTSTGLFWTHHSAGMMSAALVVPLHAILRDSFGKPARDRVFADAGFPDAPPSGESVPESKVVRLHNGVQDNWPDISPDLLDRAGRAAAEAVVTDRITPRAKVLLENMPWPMAAWLVGRSARQNARAFAGSGLFSVQTTGRFALINNPFALHVRSAEPNCHFHAAFFEHMFQRLAHRDFKCREVACCAAGAEACTFVLSLDGQVPGD</sequence>
<dbReference type="SMART" id="SM00989">
    <property type="entry name" value="V4R"/>
    <property type="match status" value="1"/>
</dbReference>
<accession>X7EJ66</accession>
<gene>
    <name evidence="2" type="ORF">OCH239_11745</name>
</gene>
<proteinExistence type="predicted"/>